<keyword evidence="3" id="KW-0804">Transcription</keyword>
<dbReference type="InterPro" id="IPR009057">
    <property type="entry name" value="Homeodomain-like_sf"/>
</dbReference>
<comment type="caution">
    <text evidence="5">The sequence shown here is derived from an EMBL/GenBank/DDBJ whole genome shotgun (WGS) entry which is preliminary data.</text>
</comment>
<evidence type="ECO:0000259" key="4">
    <source>
        <dbReference type="PROSITE" id="PS01124"/>
    </source>
</evidence>
<evidence type="ECO:0000256" key="2">
    <source>
        <dbReference type="ARBA" id="ARBA00023125"/>
    </source>
</evidence>
<dbReference type="GO" id="GO:0043565">
    <property type="term" value="F:sequence-specific DNA binding"/>
    <property type="evidence" value="ECO:0007669"/>
    <property type="project" value="InterPro"/>
</dbReference>
<reference evidence="5 6" key="1">
    <citation type="submission" date="2018-03" db="EMBL/GenBank/DDBJ databases">
        <title>The draft genome of Mesorhizobium sp. 6GN-30.</title>
        <authorList>
            <person name="Liu L."/>
            <person name="Li L."/>
            <person name="Wang T."/>
            <person name="Zhang X."/>
            <person name="Liang L."/>
        </authorList>
    </citation>
    <scope>NUCLEOTIDE SEQUENCE [LARGE SCALE GENOMIC DNA]</scope>
    <source>
        <strain evidence="5 6">6GN30</strain>
    </source>
</reference>
<dbReference type="GO" id="GO:0003700">
    <property type="term" value="F:DNA-binding transcription factor activity"/>
    <property type="evidence" value="ECO:0007669"/>
    <property type="project" value="InterPro"/>
</dbReference>
<keyword evidence="1" id="KW-0805">Transcription regulation</keyword>
<dbReference type="SMART" id="SM00342">
    <property type="entry name" value="HTH_ARAC"/>
    <property type="match status" value="1"/>
</dbReference>
<dbReference type="Pfam" id="PF12833">
    <property type="entry name" value="HTH_18"/>
    <property type="match status" value="1"/>
</dbReference>
<protein>
    <submittedName>
        <fullName evidence="5">AraC family transcriptional regulator</fullName>
    </submittedName>
</protein>
<accession>A0A2P7S3B6</accession>
<dbReference type="SUPFAM" id="SSF46689">
    <property type="entry name" value="Homeodomain-like"/>
    <property type="match status" value="1"/>
</dbReference>
<evidence type="ECO:0000256" key="3">
    <source>
        <dbReference type="ARBA" id="ARBA00023163"/>
    </source>
</evidence>
<dbReference type="EMBL" id="PXYK01000019">
    <property type="protein sequence ID" value="PSJ56975.1"/>
    <property type="molecule type" value="Genomic_DNA"/>
</dbReference>
<dbReference type="AlphaFoldDB" id="A0A2P7S3B6"/>
<feature type="domain" description="HTH araC/xylS-type" evidence="4">
    <location>
        <begin position="187"/>
        <end position="285"/>
    </location>
</feature>
<name>A0A2P7S3B6_9HYPH</name>
<dbReference type="InterPro" id="IPR018060">
    <property type="entry name" value="HTH_AraC"/>
</dbReference>
<dbReference type="InterPro" id="IPR050204">
    <property type="entry name" value="AraC_XylS_family_regulators"/>
</dbReference>
<dbReference type="OrthoDB" id="9806208at2"/>
<gene>
    <name evidence="5" type="ORF">C7I84_19060</name>
</gene>
<keyword evidence="6" id="KW-1185">Reference proteome</keyword>
<sequence>MAAATIGRAMPVRYGGLEQFPERASHGGVDYCVAGSRPYALEFANGSDVVCLLLGDIDSTSRFDDGREGPLVFRGETSAFHPGRGNVRVLARSVRHGFVAFAYSDVFQEAISERGLRQCGISGSTNNIGTGPIRHLARYARDRIAAGAMLDPLEIQYLGGMVYVETMRGLRAGRLADASGLSDAAFRRIVDFIEAGLEGAINCESLAGVAGLPLRCVFDGIKARTGLSPYQFVISRRVERARVLLEQSNLPIADVALACGFASQQHLTTTLTRKLGRTPSRIRKN</sequence>
<dbReference type="PANTHER" id="PTHR46796:SF6">
    <property type="entry name" value="ARAC SUBFAMILY"/>
    <property type="match status" value="1"/>
</dbReference>
<dbReference type="PROSITE" id="PS01124">
    <property type="entry name" value="HTH_ARAC_FAMILY_2"/>
    <property type="match status" value="1"/>
</dbReference>
<dbReference type="PANTHER" id="PTHR46796">
    <property type="entry name" value="HTH-TYPE TRANSCRIPTIONAL ACTIVATOR RHAS-RELATED"/>
    <property type="match status" value="1"/>
</dbReference>
<evidence type="ECO:0000256" key="1">
    <source>
        <dbReference type="ARBA" id="ARBA00023015"/>
    </source>
</evidence>
<dbReference type="RefSeq" id="WP_106773802.1">
    <property type="nucleotide sequence ID" value="NZ_PXYK01000019.1"/>
</dbReference>
<proteinExistence type="predicted"/>
<keyword evidence="2" id="KW-0238">DNA-binding</keyword>
<dbReference type="Gene3D" id="1.10.10.60">
    <property type="entry name" value="Homeodomain-like"/>
    <property type="match status" value="1"/>
</dbReference>
<dbReference type="Proteomes" id="UP000241229">
    <property type="component" value="Unassembled WGS sequence"/>
</dbReference>
<evidence type="ECO:0000313" key="6">
    <source>
        <dbReference type="Proteomes" id="UP000241229"/>
    </source>
</evidence>
<organism evidence="5 6">
    <name type="scientific">Kumtagia ephedrae</name>
    <dbReference type="NCBI Taxonomy" id="2116701"/>
    <lineage>
        <taxon>Bacteria</taxon>
        <taxon>Pseudomonadati</taxon>
        <taxon>Pseudomonadota</taxon>
        <taxon>Alphaproteobacteria</taxon>
        <taxon>Hyphomicrobiales</taxon>
        <taxon>Phyllobacteriaceae</taxon>
        <taxon>Kumtagia</taxon>
    </lineage>
</organism>
<evidence type="ECO:0000313" key="5">
    <source>
        <dbReference type="EMBL" id="PSJ56975.1"/>
    </source>
</evidence>